<reference evidence="1" key="1">
    <citation type="submission" date="2010-04" db="EMBL/GenBank/DDBJ databases">
        <authorList>
            <person name="Reid K.E."/>
            <person name="Liao N."/>
            <person name="Chan S."/>
            <person name="Docking R."/>
            <person name="Taylor G."/>
            <person name="Moore R."/>
            <person name="Mayo M."/>
            <person name="Munro S."/>
            <person name="King J."/>
            <person name="Yanchuk A."/>
            <person name="Holt R."/>
            <person name="Jones S."/>
            <person name="Marra M."/>
            <person name="Ritland C.E."/>
            <person name="Ritland K."/>
            <person name="Bohlmann J."/>
        </authorList>
    </citation>
    <scope>NUCLEOTIDE SEQUENCE</scope>
    <source>
        <tissue evidence="1">Buds collected with no treatment. Collection October 2007</tissue>
    </source>
</reference>
<organism evidence="1">
    <name type="scientific">Picea sitchensis</name>
    <name type="common">Sitka spruce</name>
    <name type="synonym">Pinus sitchensis</name>
    <dbReference type="NCBI Taxonomy" id="3332"/>
    <lineage>
        <taxon>Eukaryota</taxon>
        <taxon>Viridiplantae</taxon>
        <taxon>Streptophyta</taxon>
        <taxon>Embryophyta</taxon>
        <taxon>Tracheophyta</taxon>
        <taxon>Spermatophyta</taxon>
        <taxon>Pinopsida</taxon>
        <taxon>Pinidae</taxon>
        <taxon>Conifers I</taxon>
        <taxon>Pinales</taxon>
        <taxon>Pinaceae</taxon>
        <taxon>Picea</taxon>
    </lineage>
</organism>
<dbReference type="AlphaFoldDB" id="D5A8U2"/>
<proteinExistence type="evidence at transcript level"/>
<name>D5A8U2_PICSI</name>
<sequence length="43" mass="5043">MNHTDLANSVLVCMKWDKACRYHCPRDEPSLPELYLVSIFDCQ</sequence>
<protein>
    <submittedName>
        <fullName evidence="1">Uncharacterized protein</fullName>
    </submittedName>
</protein>
<evidence type="ECO:0000313" key="1">
    <source>
        <dbReference type="EMBL" id="ADE75961.1"/>
    </source>
</evidence>
<accession>D5A8U2</accession>
<dbReference type="EMBL" id="BT122589">
    <property type="protein sequence ID" value="ADE75961.1"/>
    <property type="molecule type" value="mRNA"/>
</dbReference>